<keyword evidence="1" id="KW-0677">Repeat</keyword>
<keyword evidence="3 5" id="KW-0040">ANK repeat</keyword>
<dbReference type="Pfam" id="PF04383">
    <property type="entry name" value="KilA-N"/>
    <property type="match status" value="1"/>
</dbReference>
<dbReference type="FunFam" id="3.10.260.10:FF:000001">
    <property type="entry name" value="APSES transcription factor (MbpA)"/>
    <property type="match status" value="1"/>
</dbReference>
<reference evidence="9 10" key="1">
    <citation type="journal article" date="2012" name="BMC Genomics">
        <title>Sequencing the genome of Marssonina brunnea reveals fungus-poplar co-evolution.</title>
        <authorList>
            <person name="Zhu S."/>
            <person name="Cao Y.-Z."/>
            <person name="Jiang C."/>
            <person name="Tan B.-Y."/>
            <person name="Wang Z."/>
            <person name="Feng S."/>
            <person name="Zhang L."/>
            <person name="Su X.-H."/>
            <person name="Brejova B."/>
            <person name="Vinar T."/>
            <person name="Xu M."/>
            <person name="Wang M.-X."/>
            <person name="Zhang S.-G."/>
            <person name="Huang M.-R."/>
            <person name="Wu R."/>
            <person name="Zhou Y."/>
        </authorList>
    </citation>
    <scope>NUCLEOTIDE SEQUENCE [LARGE SCALE GENOMIC DNA]</scope>
    <source>
        <strain evidence="9 10">MB_m1</strain>
    </source>
</reference>
<evidence type="ECO:0000256" key="2">
    <source>
        <dbReference type="ARBA" id="ARBA00022969"/>
    </source>
</evidence>
<dbReference type="PANTHER" id="PTHR43828">
    <property type="entry name" value="ASPARAGINASE"/>
    <property type="match status" value="1"/>
</dbReference>
<dbReference type="HOGENOM" id="CLU_009666_3_1_1"/>
<dbReference type="GO" id="GO:0033309">
    <property type="term" value="C:SBF transcription complex"/>
    <property type="evidence" value="ECO:0007669"/>
    <property type="project" value="TreeGrafter"/>
</dbReference>
<dbReference type="InterPro" id="IPR018004">
    <property type="entry name" value="KilA/APSES_HTH"/>
</dbReference>
<dbReference type="GO" id="GO:0001228">
    <property type="term" value="F:DNA-binding transcription activator activity, RNA polymerase II-specific"/>
    <property type="evidence" value="ECO:0007669"/>
    <property type="project" value="UniProtKB-ARBA"/>
</dbReference>
<keyword evidence="6" id="KW-0175">Coiled coil</keyword>
<dbReference type="SUPFAM" id="SSF48403">
    <property type="entry name" value="Ankyrin repeat"/>
    <property type="match status" value="1"/>
</dbReference>
<evidence type="ECO:0000256" key="5">
    <source>
        <dbReference type="PROSITE-ProRule" id="PRU00023"/>
    </source>
</evidence>
<dbReference type="GO" id="GO:0030907">
    <property type="term" value="C:MBF transcription complex"/>
    <property type="evidence" value="ECO:0007669"/>
    <property type="project" value="TreeGrafter"/>
</dbReference>
<dbReference type="FunCoup" id="K1XWJ9">
    <property type="interactions" value="614"/>
</dbReference>
<dbReference type="PROSITE" id="PS50297">
    <property type="entry name" value="ANK_REP_REGION"/>
    <property type="match status" value="1"/>
</dbReference>
<evidence type="ECO:0000313" key="9">
    <source>
        <dbReference type="EMBL" id="EKD17109.1"/>
    </source>
</evidence>
<dbReference type="InterPro" id="IPR036770">
    <property type="entry name" value="Ankyrin_rpt-contain_sf"/>
</dbReference>
<evidence type="ECO:0000256" key="1">
    <source>
        <dbReference type="ARBA" id="ARBA00022737"/>
    </source>
</evidence>
<keyword evidence="10" id="KW-1185">Reference proteome</keyword>
<dbReference type="PANTHER" id="PTHR43828:SF15">
    <property type="entry name" value="TRANSCRIPTION FACTOR MBP1"/>
    <property type="match status" value="1"/>
</dbReference>
<protein>
    <submittedName>
        <fullName evidence="9">ANK-repeat protein MBP1</fullName>
    </submittedName>
</protein>
<dbReference type="KEGG" id="mbe:MBM_04686"/>
<dbReference type="OrthoDB" id="6718656at2759"/>
<evidence type="ECO:0000313" key="10">
    <source>
        <dbReference type="Proteomes" id="UP000006753"/>
    </source>
</evidence>
<dbReference type="GO" id="GO:0030435">
    <property type="term" value="P:sporulation resulting in formation of a cellular spore"/>
    <property type="evidence" value="ECO:0007669"/>
    <property type="project" value="UniProtKB-KW"/>
</dbReference>
<dbReference type="PROSITE" id="PS50088">
    <property type="entry name" value="ANK_REPEAT"/>
    <property type="match status" value="2"/>
</dbReference>
<name>K1XWJ9_MARBU</name>
<keyword evidence="4" id="KW-0183">Conidiation</keyword>
<dbReference type="SMART" id="SM01252">
    <property type="entry name" value="KilA-N"/>
    <property type="match status" value="1"/>
</dbReference>
<evidence type="ECO:0000256" key="7">
    <source>
        <dbReference type="SAM" id="MobiDB-lite"/>
    </source>
</evidence>
<dbReference type="InterPro" id="IPR003163">
    <property type="entry name" value="Tscrpt_reg_HTH_APSES-type"/>
</dbReference>
<dbReference type="Gene3D" id="1.25.40.20">
    <property type="entry name" value="Ankyrin repeat-containing domain"/>
    <property type="match status" value="1"/>
</dbReference>
<dbReference type="SMART" id="SM00248">
    <property type="entry name" value="ANK"/>
    <property type="match status" value="3"/>
</dbReference>
<dbReference type="Proteomes" id="UP000006753">
    <property type="component" value="Unassembled WGS sequence"/>
</dbReference>
<proteinExistence type="predicted"/>
<dbReference type="SUPFAM" id="SSF54616">
    <property type="entry name" value="DNA-binding domain of Mlu1-box binding protein MBP1"/>
    <property type="match status" value="1"/>
</dbReference>
<evidence type="ECO:0000256" key="6">
    <source>
        <dbReference type="SAM" id="Coils"/>
    </source>
</evidence>
<evidence type="ECO:0000259" key="8">
    <source>
        <dbReference type="PROSITE" id="PS51299"/>
    </source>
</evidence>
<dbReference type="Gene3D" id="3.10.260.10">
    <property type="entry name" value="Transcription regulator HTH, APSES-type DNA-binding domain"/>
    <property type="match status" value="1"/>
</dbReference>
<feature type="coiled-coil region" evidence="6">
    <location>
        <begin position="487"/>
        <end position="541"/>
    </location>
</feature>
<dbReference type="InterPro" id="IPR036887">
    <property type="entry name" value="HTH_APSES_sf"/>
</dbReference>
<dbReference type="OMA" id="IHHAAIM"/>
<evidence type="ECO:0000256" key="4">
    <source>
        <dbReference type="ARBA" id="ARBA00023321"/>
    </source>
</evidence>
<feature type="repeat" description="ANK" evidence="5">
    <location>
        <begin position="366"/>
        <end position="398"/>
    </location>
</feature>
<gene>
    <name evidence="9" type="ORF">MBM_04686</name>
</gene>
<dbReference type="GO" id="GO:0048315">
    <property type="term" value="P:conidium formation"/>
    <property type="evidence" value="ECO:0007669"/>
    <property type="project" value="UniProtKB-KW"/>
</dbReference>
<dbReference type="InterPro" id="IPR051642">
    <property type="entry name" value="SWI6-like"/>
</dbReference>
<feature type="repeat" description="ANK" evidence="5">
    <location>
        <begin position="245"/>
        <end position="277"/>
    </location>
</feature>
<dbReference type="EMBL" id="JH921437">
    <property type="protein sequence ID" value="EKD17109.1"/>
    <property type="molecule type" value="Genomic_DNA"/>
</dbReference>
<feature type="region of interest" description="Disordered" evidence="7">
    <location>
        <begin position="179"/>
        <end position="201"/>
    </location>
</feature>
<dbReference type="PROSITE" id="PS51299">
    <property type="entry name" value="HTH_APSES"/>
    <property type="match status" value="1"/>
</dbReference>
<keyword evidence="2" id="KW-0749">Sporulation</keyword>
<dbReference type="GO" id="GO:0003677">
    <property type="term" value="F:DNA binding"/>
    <property type="evidence" value="ECO:0007669"/>
    <property type="project" value="InterPro"/>
</dbReference>
<dbReference type="Pfam" id="PF00023">
    <property type="entry name" value="Ank"/>
    <property type="match status" value="1"/>
</dbReference>
<feature type="region of interest" description="Disordered" evidence="7">
    <location>
        <begin position="413"/>
        <end position="449"/>
    </location>
</feature>
<dbReference type="InParanoid" id="K1XWJ9"/>
<feature type="region of interest" description="Disordered" evidence="7">
    <location>
        <begin position="105"/>
        <end position="134"/>
    </location>
</feature>
<dbReference type="AlphaFoldDB" id="K1XWJ9"/>
<evidence type="ECO:0000256" key="3">
    <source>
        <dbReference type="ARBA" id="ARBA00023043"/>
    </source>
</evidence>
<dbReference type="STRING" id="1072389.K1XWJ9"/>
<dbReference type="InterPro" id="IPR002110">
    <property type="entry name" value="Ankyrin_rpt"/>
</dbReference>
<sequence>MVGKSLGDGVYSATYSNVPVYEYQFVMRRRSDDWINATHILKAAGFDKPARTRILEREVQKETHEKVQGGYGKYQGTWVPLEQGEALAQRNNVFEKLRTIFEFTPGNISPPPAPKHTTAKPKLPKKPAVPKFTPKPVAAPARMIHEEYDDVSQMDNESIADDITVASASLMVEDDRYETQQLTGNRKRKREEQDDIEHETERNHVLYADDLLDYFMLSHPSQGNNVATKPAPPVNFQPDWIIDSDGHTALHWAAAMGDMAIIQELKRFNANITAVNIRGETPLMRCVLFTNCKDKNSMPLVLNELMSTIDCIDYCQATVLHHAAMMTISRQKHHCARYYLDVILNKMVECLKPQEIQRVLDAQDMHGDTAIHIAAKNKARKSVRALQGRGARTDIPNLDNITANDLLQELNESRKSERALQGSSSPFGPDSRSVYGEMPEEPSRNPPHHISEAAMSIESTIAPLMMERFQNLANSFDDELVEKETSEREARRILKSTRQELESSKAQIKEILYHKESPDVMAKAKEQLSHVEKAVTMLIEQQQSIQLQFRSQQEECKSNGHEISSEDDIDERVMLAKMLDEERKKRQKLVVQYRDALSVAGAGEKGDQYRRLLAKCLGEDVEHMDENIDVLVHTLTEEEAGQEGEIVIPDR</sequence>
<dbReference type="eggNOG" id="KOG4177">
    <property type="taxonomic scope" value="Eukaryota"/>
</dbReference>
<feature type="domain" description="HTH APSES-type" evidence="8">
    <location>
        <begin position="1"/>
        <end position="112"/>
    </location>
</feature>
<accession>K1XWJ9</accession>
<organism evidence="9 10">
    <name type="scientific">Marssonina brunnea f. sp. multigermtubi (strain MB_m1)</name>
    <name type="common">Marssonina leaf spot fungus</name>
    <dbReference type="NCBI Taxonomy" id="1072389"/>
    <lineage>
        <taxon>Eukaryota</taxon>
        <taxon>Fungi</taxon>
        <taxon>Dikarya</taxon>
        <taxon>Ascomycota</taxon>
        <taxon>Pezizomycotina</taxon>
        <taxon>Leotiomycetes</taxon>
        <taxon>Helotiales</taxon>
        <taxon>Drepanopezizaceae</taxon>
        <taxon>Drepanopeziza</taxon>
    </lineage>
</organism>